<evidence type="ECO:0000259" key="5">
    <source>
        <dbReference type="Pfam" id="PF18317"/>
    </source>
</evidence>
<name>A0ABU8N7Q9_9PSEU</name>
<evidence type="ECO:0000313" key="6">
    <source>
        <dbReference type="EMBL" id="MEJ2887723.1"/>
    </source>
</evidence>
<comment type="subunit">
    <text evidence="3">Homodimer.</text>
</comment>
<dbReference type="HAMAP" id="MF_00222">
    <property type="entry name" value="Shikimate_DH_AroE"/>
    <property type="match status" value="1"/>
</dbReference>
<dbReference type="NCBIfam" id="NF009201">
    <property type="entry name" value="PRK12549.1"/>
    <property type="match status" value="1"/>
</dbReference>
<dbReference type="InterPro" id="IPR041121">
    <property type="entry name" value="SDH_C"/>
</dbReference>
<feature type="active site" description="Proton acceptor" evidence="3">
    <location>
        <position position="78"/>
    </location>
</feature>
<dbReference type="PANTHER" id="PTHR21089">
    <property type="entry name" value="SHIKIMATE DEHYDROGENASE"/>
    <property type="match status" value="1"/>
</dbReference>
<dbReference type="PANTHER" id="PTHR21089:SF1">
    <property type="entry name" value="BIFUNCTIONAL 3-DEHYDROQUINATE DEHYDRATASE_SHIKIMATE DEHYDROGENASE, CHLOROPLASTIC"/>
    <property type="match status" value="1"/>
</dbReference>
<dbReference type="NCBIfam" id="NF001319">
    <property type="entry name" value="PRK00258.3-3"/>
    <property type="match status" value="1"/>
</dbReference>
<feature type="binding site" evidence="3">
    <location>
        <position position="262"/>
    </location>
    <ligand>
        <name>shikimate</name>
        <dbReference type="ChEBI" id="CHEBI:36208"/>
    </ligand>
</feature>
<dbReference type="RefSeq" id="WP_337714170.1">
    <property type="nucleotide sequence ID" value="NZ_JBBEGL010000003.1"/>
</dbReference>
<keyword evidence="3 6" id="KW-0560">Oxidoreductase</keyword>
<evidence type="ECO:0000256" key="3">
    <source>
        <dbReference type="HAMAP-Rule" id="MF_00222"/>
    </source>
</evidence>
<dbReference type="Gene3D" id="3.40.50.10860">
    <property type="entry name" value="Leucine Dehydrogenase, chain A, domain 1"/>
    <property type="match status" value="1"/>
</dbReference>
<dbReference type="InterPro" id="IPR046346">
    <property type="entry name" value="Aminoacid_DH-like_N_sf"/>
</dbReference>
<dbReference type="Pfam" id="PF08501">
    <property type="entry name" value="Shikimate_dh_N"/>
    <property type="match status" value="1"/>
</dbReference>
<keyword evidence="3" id="KW-0028">Amino-acid biosynthesis</keyword>
<feature type="binding site" evidence="3">
    <location>
        <position position="255"/>
    </location>
    <ligand>
        <name>NADP(+)</name>
        <dbReference type="ChEBI" id="CHEBI:58349"/>
    </ligand>
</feature>
<reference evidence="6 7" key="1">
    <citation type="submission" date="2024-03" db="EMBL/GenBank/DDBJ databases">
        <title>Actinomycetospora sp. OC33-EN06, a novel actinomycete isolated from wild orchid (Aerides multiflora).</title>
        <authorList>
            <person name="Suriyachadkun C."/>
        </authorList>
    </citation>
    <scope>NUCLEOTIDE SEQUENCE [LARGE SCALE GENOMIC DNA]</scope>
    <source>
        <strain evidence="6 7">OC33-EN06</strain>
    </source>
</reference>
<dbReference type="SUPFAM" id="SSF51735">
    <property type="entry name" value="NAD(P)-binding Rossmann-fold domains"/>
    <property type="match status" value="1"/>
</dbReference>
<feature type="domain" description="Shikimate dehydrogenase substrate binding N-terminal" evidence="4">
    <location>
        <begin position="14"/>
        <end position="101"/>
    </location>
</feature>
<keyword evidence="3" id="KW-0521">NADP</keyword>
<feature type="binding site" evidence="3">
    <location>
        <position position="232"/>
    </location>
    <ligand>
        <name>NADP(+)</name>
        <dbReference type="ChEBI" id="CHEBI:58349"/>
    </ligand>
</feature>
<feature type="binding site" evidence="3">
    <location>
        <position position="74"/>
    </location>
    <ligand>
        <name>shikimate</name>
        <dbReference type="ChEBI" id="CHEBI:36208"/>
    </ligand>
</feature>
<dbReference type="Gene3D" id="3.40.50.720">
    <property type="entry name" value="NAD(P)-binding Rossmann-like Domain"/>
    <property type="match status" value="1"/>
</dbReference>
<evidence type="ECO:0000256" key="2">
    <source>
        <dbReference type="ARBA" id="ARBA00023141"/>
    </source>
</evidence>
<evidence type="ECO:0000256" key="1">
    <source>
        <dbReference type="ARBA" id="ARBA00004871"/>
    </source>
</evidence>
<dbReference type="SUPFAM" id="SSF53223">
    <property type="entry name" value="Aminoacid dehydrogenase-like, N-terminal domain"/>
    <property type="match status" value="1"/>
</dbReference>
<proteinExistence type="inferred from homology"/>
<comment type="similarity">
    <text evidence="3">Belongs to the shikimate dehydrogenase family.</text>
</comment>
<feature type="binding site" evidence="3">
    <location>
        <position position="114"/>
    </location>
    <ligand>
        <name>shikimate</name>
        <dbReference type="ChEBI" id="CHEBI:36208"/>
    </ligand>
</feature>
<dbReference type="EC" id="1.1.1.25" evidence="3"/>
<organism evidence="6 7">
    <name type="scientific">Actinomycetospora aeridis</name>
    <dbReference type="NCBI Taxonomy" id="3129231"/>
    <lineage>
        <taxon>Bacteria</taxon>
        <taxon>Bacillati</taxon>
        <taxon>Actinomycetota</taxon>
        <taxon>Actinomycetes</taxon>
        <taxon>Pseudonocardiales</taxon>
        <taxon>Pseudonocardiaceae</taxon>
        <taxon>Actinomycetospora</taxon>
    </lineage>
</organism>
<comment type="function">
    <text evidence="3">Involved in the biosynthesis of the chorismate, which leads to the biosynthesis of aromatic amino acids. Catalyzes the reversible NADPH linked reduction of 3-dehydroshikimate (DHSA) to yield shikimate (SA).</text>
</comment>
<comment type="caution">
    <text evidence="6">The sequence shown here is derived from an EMBL/GenBank/DDBJ whole genome shotgun (WGS) entry which is preliminary data.</text>
</comment>
<feature type="binding site" evidence="3">
    <location>
        <position position="99"/>
    </location>
    <ligand>
        <name>shikimate</name>
        <dbReference type="ChEBI" id="CHEBI:36208"/>
    </ligand>
</feature>
<accession>A0ABU8N7Q9</accession>
<dbReference type="Pfam" id="PF18317">
    <property type="entry name" value="SDH_C"/>
    <property type="match status" value="1"/>
</dbReference>
<dbReference type="InterPro" id="IPR036291">
    <property type="entry name" value="NAD(P)-bd_dom_sf"/>
</dbReference>
<keyword evidence="2 3" id="KW-0057">Aromatic amino acid biosynthesis</keyword>
<feature type="domain" description="SDH C-terminal" evidence="5">
    <location>
        <begin position="258"/>
        <end position="285"/>
    </location>
</feature>
<dbReference type="CDD" id="cd01065">
    <property type="entry name" value="NAD_bind_Shikimate_DH"/>
    <property type="match status" value="1"/>
</dbReference>
<dbReference type="GO" id="GO:0004764">
    <property type="term" value="F:shikimate 3-dehydrogenase (NADP+) activity"/>
    <property type="evidence" value="ECO:0007669"/>
    <property type="project" value="UniProtKB-EC"/>
</dbReference>
<evidence type="ECO:0000313" key="7">
    <source>
        <dbReference type="Proteomes" id="UP001370100"/>
    </source>
</evidence>
<feature type="binding site" evidence="3">
    <location>
        <position position="234"/>
    </location>
    <ligand>
        <name>shikimate</name>
        <dbReference type="ChEBI" id="CHEBI:36208"/>
    </ligand>
</feature>
<comment type="caution">
    <text evidence="3">Lacks conserved residue(s) required for the propagation of feature annotation.</text>
</comment>
<dbReference type="EMBL" id="JBBEGL010000003">
    <property type="protein sequence ID" value="MEJ2887723.1"/>
    <property type="molecule type" value="Genomic_DNA"/>
</dbReference>
<dbReference type="InterPro" id="IPR022893">
    <property type="entry name" value="Shikimate_DH_fam"/>
</dbReference>
<dbReference type="InterPro" id="IPR013708">
    <property type="entry name" value="Shikimate_DH-bd_N"/>
</dbReference>
<sequence>MGLVADADTVHVGLIGAGIGPSLSPALHEREARALGLTYRYTLVDLDARGVDPDDVGDLLVEARDAGLRGVNVTHPVKQRVLPHLDELSGDAAAIGAVNTVVFDDGRAHGHNTDWSGFAAALRTGLPGAVTQRVVVLGAGGAGAAAAHALLTGGAGTVEILDVDAAQADELAGRLTTTFGPGRARARPVDAIEAVLADADGLVHATPTGMAEHPGLPVPAEVLQPRLWVAEIVYRPLRTALLEAAAARGCPTLDGGLMAVHQAADALALFTGLRPDIERMRRHLQELVEAPGEDHRAG</sequence>
<comment type="pathway">
    <text evidence="1 3">Metabolic intermediate biosynthesis; chorismate biosynthesis; chorismate from D-erythrose 4-phosphate and phosphoenolpyruvate: step 4/7.</text>
</comment>
<protein>
    <recommendedName>
        <fullName evidence="3">Shikimate dehydrogenase (NADP(+))</fullName>
        <shortName evidence="3">SDH</shortName>
        <ecNumber evidence="3">1.1.1.25</ecNumber>
    </recommendedName>
</protein>
<comment type="catalytic activity">
    <reaction evidence="3">
        <text>shikimate + NADP(+) = 3-dehydroshikimate + NADPH + H(+)</text>
        <dbReference type="Rhea" id="RHEA:17737"/>
        <dbReference type="ChEBI" id="CHEBI:15378"/>
        <dbReference type="ChEBI" id="CHEBI:16630"/>
        <dbReference type="ChEBI" id="CHEBI:36208"/>
        <dbReference type="ChEBI" id="CHEBI:57783"/>
        <dbReference type="ChEBI" id="CHEBI:58349"/>
        <dbReference type="EC" id="1.1.1.25"/>
    </reaction>
</comment>
<feature type="binding site" evidence="3">
    <location>
        <begin position="22"/>
        <end position="24"/>
    </location>
    <ligand>
        <name>shikimate</name>
        <dbReference type="ChEBI" id="CHEBI:36208"/>
    </ligand>
</feature>
<dbReference type="Proteomes" id="UP001370100">
    <property type="component" value="Unassembled WGS sequence"/>
</dbReference>
<feature type="binding site" evidence="3">
    <location>
        <begin position="138"/>
        <end position="142"/>
    </location>
    <ligand>
        <name>NADP(+)</name>
        <dbReference type="ChEBI" id="CHEBI:58349"/>
    </ligand>
</feature>
<evidence type="ECO:0000259" key="4">
    <source>
        <dbReference type="Pfam" id="PF08501"/>
    </source>
</evidence>
<gene>
    <name evidence="3" type="primary">aroE</name>
    <name evidence="6" type="ORF">WCD41_14785</name>
</gene>
<keyword evidence="7" id="KW-1185">Reference proteome</keyword>